<proteinExistence type="predicted"/>
<reference evidence="1 2" key="1">
    <citation type="submission" date="2020-08" db="EMBL/GenBank/DDBJ databases">
        <title>Sequencing the genomes of 1000 actinobacteria strains.</title>
        <authorList>
            <person name="Klenk H.-P."/>
        </authorList>
    </citation>
    <scope>NUCLEOTIDE SEQUENCE [LARGE SCALE GENOMIC DNA]</scope>
    <source>
        <strain evidence="1 2">DSM 44230</strain>
    </source>
</reference>
<keyword evidence="2" id="KW-1185">Reference proteome</keyword>
<sequence>MPCARRSGTKPARCTAEDCASSWTVRHRGGSPQAGRRPDARCSHRPVRRRLLLALLHGQLLRPSWDKVSQVRPCRPDGRGGPNAQFRALYHVGEMRHRIVSGQNPPLVSGGSYCVLSRAVRRSLGGQSNLLTSRRDPGSRTCPRTVSTATAIPVRGPPDLRALQVALHELDIQPFGVVREGRTVGNGARGAVTARAGQRPRLDRDALRRTELMVGEPRFRPTTSPDIPCRFGRGNRNTRILA</sequence>
<dbReference type="AlphaFoldDB" id="A0A7W7FUG6"/>
<name>A0A7W7FUG6_9PSEU</name>
<dbReference type="EMBL" id="JACHMH010000001">
    <property type="protein sequence ID" value="MBB4677438.1"/>
    <property type="molecule type" value="Genomic_DNA"/>
</dbReference>
<accession>A0A7W7FUG6</accession>
<comment type="caution">
    <text evidence="1">The sequence shown here is derived from an EMBL/GenBank/DDBJ whole genome shotgun (WGS) entry which is preliminary data.</text>
</comment>
<evidence type="ECO:0000313" key="1">
    <source>
        <dbReference type="EMBL" id="MBB4677438.1"/>
    </source>
</evidence>
<evidence type="ECO:0000313" key="2">
    <source>
        <dbReference type="Proteomes" id="UP000533598"/>
    </source>
</evidence>
<organism evidence="1 2">
    <name type="scientific">Crossiella cryophila</name>
    <dbReference type="NCBI Taxonomy" id="43355"/>
    <lineage>
        <taxon>Bacteria</taxon>
        <taxon>Bacillati</taxon>
        <taxon>Actinomycetota</taxon>
        <taxon>Actinomycetes</taxon>
        <taxon>Pseudonocardiales</taxon>
        <taxon>Pseudonocardiaceae</taxon>
        <taxon>Crossiella</taxon>
    </lineage>
</organism>
<protein>
    <submittedName>
        <fullName evidence="1">Uncharacterized protein</fullName>
    </submittedName>
</protein>
<gene>
    <name evidence="1" type="ORF">HNR67_003556</name>
</gene>
<dbReference type="Proteomes" id="UP000533598">
    <property type="component" value="Unassembled WGS sequence"/>
</dbReference>